<dbReference type="EMBL" id="CP046640">
    <property type="protein sequence ID" value="QTL98700.1"/>
    <property type="molecule type" value="Genomic_DNA"/>
</dbReference>
<dbReference type="EMBL" id="CP046640">
    <property type="protein sequence ID" value="QTL99373.1"/>
    <property type="molecule type" value="Genomic_DNA"/>
</dbReference>
<dbReference type="KEGG" id="ifn:GM661_16140"/>
<protein>
    <submittedName>
        <fullName evidence="4">Uncharacterized protein</fullName>
    </submittedName>
</protein>
<evidence type="ECO:0000313" key="8">
    <source>
        <dbReference type="EMBL" id="QTL99861.1"/>
    </source>
</evidence>
<evidence type="ECO:0000313" key="6">
    <source>
        <dbReference type="EMBL" id="QTL99373.1"/>
    </source>
</evidence>
<accession>A0A8A7KAL5</accession>
<keyword evidence="9" id="KW-1185">Reference proteome</keyword>
<dbReference type="RefSeq" id="WP_230866727.1">
    <property type="nucleotide sequence ID" value="NZ_CP046640.1"/>
</dbReference>
<dbReference type="EMBL" id="CP046640">
    <property type="protein sequence ID" value="QTL98280.1"/>
    <property type="molecule type" value="Genomic_DNA"/>
</dbReference>
<dbReference type="KEGG" id="ifn:GM661_00240"/>
<dbReference type="KEGG" id="ifn:GM661_12355"/>
<dbReference type="EMBL" id="CP046640">
    <property type="protein sequence ID" value="QTL96917.1"/>
    <property type="molecule type" value="Genomic_DNA"/>
</dbReference>
<dbReference type="Proteomes" id="UP000665020">
    <property type="component" value="Chromosome"/>
</dbReference>
<dbReference type="KEGG" id="ifn:GM661_18815"/>
<proteinExistence type="predicted"/>
<dbReference type="KEGG" id="ifn:GM661_09965"/>
<evidence type="ECO:0000313" key="9">
    <source>
        <dbReference type="Proteomes" id="UP000665020"/>
    </source>
</evidence>
<organism evidence="4 9">
    <name type="scientific">Iocasia fonsfrigidae</name>
    <dbReference type="NCBI Taxonomy" id="2682810"/>
    <lineage>
        <taxon>Bacteria</taxon>
        <taxon>Bacillati</taxon>
        <taxon>Bacillota</taxon>
        <taxon>Clostridia</taxon>
        <taxon>Halanaerobiales</taxon>
        <taxon>Halanaerobiaceae</taxon>
        <taxon>Iocasia</taxon>
    </lineage>
</organism>
<dbReference type="EMBL" id="CP046640">
    <property type="protein sequence ID" value="QTL99861.1"/>
    <property type="molecule type" value="Genomic_DNA"/>
</dbReference>
<dbReference type="KEGG" id="ifn:GM661_02475"/>
<dbReference type="EMBL" id="CP046640">
    <property type="protein sequence ID" value="QTL96505.1"/>
    <property type="molecule type" value="Genomic_DNA"/>
</dbReference>
<evidence type="ECO:0000313" key="7">
    <source>
        <dbReference type="EMBL" id="QTL99375.1"/>
    </source>
</evidence>
<dbReference type="KEGG" id="ifn:GM661_02465"/>
<dbReference type="AlphaFoldDB" id="A0A8A7KAL5"/>
<evidence type="ECO:0000313" key="3">
    <source>
        <dbReference type="EMBL" id="QTL96919.1"/>
    </source>
</evidence>
<dbReference type="KEGG" id="ifn:GM661_16130"/>
<dbReference type="EMBL" id="CP046640">
    <property type="protein sequence ID" value="QTL96919.1"/>
    <property type="molecule type" value="Genomic_DNA"/>
</dbReference>
<evidence type="ECO:0000313" key="2">
    <source>
        <dbReference type="EMBL" id="QTL96917.1"/>
    </source>
</evidence>
<sequence length="89" mass="10598">MKDEKERDNWELPFHSPDHQEEWYVYRCPKCGMDDHVPDFVVDEFAMVQKLKEGEMPGVACPECLTKMVFESSYIKYPYRKTEGDSELQ</sequence>
<evidence type="ECO:0000313" key="1">
    <source>
        <dbReference type="EMBL" id="QTL96505.1"/>
    </source>
</evidence>
<evidence type="ECO:0000313" key="5">
    <source>
        <dbReference type="EMBL" id="QTL98700.1"/>
    </source>
</evidence>
<dbReference type="EMBL" id="CP046640">
    <property type="protein sequence ID" value="QTL99375.1"/>
    <property type="molecule type" value="Genomic_DNA"/>
</dbReference>
<name>A0A8A7KAL5_9FIRM</name>
<evidence type="ECO:0000313" key="4">
    <source>
        <dbReference type="EMBL" id="QTL98280.1"/>
    </source>
</evidence>
<reference evidence="4" key="1">
    <citation type="submission" date="2019-12" db="EMBL/GenBank/DDBJ databases">
        <authorList>
            <person name="zhang j."/>
            <person name="sun C.M."/>
        </authorList>
    </citation>
    <scope>NUCLEOTIDE SEQUENCE</scope>
    <source>
        <strain evidence="4">NS-1</strain>
    </source>
</reference>
<gene>
    <name evidence="1" type="ORF">GM661_00240</name>
    <name evidence="2" type="ORF">GM661_02465</name>
    <name evidence="3" type="ORF">GM661_02475</name>
    <name evidence="4" type="ORF">GM661_09965</name>
    <name evidence="5" type="ORF">GM661_12355</name>
    <name evidence="6" type="ORF">GM661_16130</name>
    <name evidence="7" type="ORF">GM661_16140</name>
    <name evidence="8" type="ORF">GM661_18815</name>
</gene>